<gene>
    <name evidence="7" type="ORF">VBRA1451_LOCUS6699</name>
</gene>
<dbReference type="InterPro" id="IPR015422">
    <property type="entry name" value="PyrdxlP-dep_Trfase_small"/>
</dbReference>
<protein>
    <recommendedName>
        <fullName evidence="2">cysteine desulfurase</fullName>
        <ecNumber evidence="2">2.8.1.7</ecNumber>
    </recommendedName>
</protein>
<dbReference type="Pfam" id="PF00266">
    <property type="entry name" value="Aminotran_5"/>
    <property type="match status" value="1"/>
</dbReference>
<evidence type="ECO:0000256" key="5">
    <source>
        <dbReference type="ARBA" id="ARBA00050776"/>
    </source>
</evidence>
<dbReference type="EC" id="2.8.1.7" evidence="2"/>
<evidence type="ECO:0000313" key="7">
    <source>
        <dbReference type="EMBL" id="CAD9051637.1"/>
    </source>
</evidence>
<evidence type="ECO:0000256" key="1">
    <source>
        <dbReference type="ARBA" id="ARBA00001933"/>
    </source>
</evidence>
<dbReference type="EMBL" id="HBGB01011669">
    <property type="protein sequence ID" value="CAD9051637.1"/>
    <property type="molecule type" value="Transcribed_RNA"/>
</dbReference>
<sequence length="519" mass="56264">MTVMQTTVVVPTSTALFCGLLISAAGAAFVGSPSRVLRANHVLRRWRSRSHTPCHASPLAGLVAAAPTSTTLGSPLRSDFPILDERIDGKPLVYFDNAASSHMPKPVLEAIERYYQHQHSNVHRGAHTLALRATEAFESARSSVAAFLNARRREEIVFTSGATEGINLVAQTWGEANIGEGDEIILSVMEHHSNIVPWQLLAKRKGATIKYIQMDENECLDMSSFESLLSPRTKMVGIVAVSNTLGCSNPIAEIVRQSHAVGAKVLVDACQAVPHKKIDVNALDCDWLVASGHKMMGPTGIGVLYGKYEVLESMPPWMGGGEMIEDVYFDHSTYLDPPSRFEAGTPPIAQAVALGAAVDYLNKLGMDNIAEYEKDVSSYLYRRLGDIPDLRLYGPDPIAQGHSRAALVAFNHDNIHASDLSTFLDQEGIAVRAGHHCTQPLHRLLGAAGSIRASLYVYNTRQEIDCFIDALHRVIQMFSDIPEAPGIDLGFAALGMEGLSLLTAGEMGPNDEGEGEVME</sequence>
<accession>A0A7S1P1P0</accession>
<dbReference type="GO" id="GO:0030170">
    <property type="term" value="F:pyridoxal phosphate binding"/>
    <property type="evidence" value="ECO:0007669"/>
    <property type="project" value="InterPro"/>
</dbReference>
<evidence type="ECO:0000256" key="3">
    <source>
        <dbReference type="ARBA" id="ARBA00022679"/>
    </source>
</evidence>
<keyword evidence="4" id="KW-0663">Pyridoxal phosphate</keyword>
<dbReference type="AlphaFoldDB" id="A0A7S1P1P0"/>
<dbReference type="SUPFAM" id="SSF53383">
    <property type="entry name" value="PLP-dependent transferases"/>
    <property type="match status" value="1"/>
</dbReference>
<dbReference type="CDD" id="cd06453">
    <property type="entry name" value="SufS_like"/>
    <property type="match status" value="1"/>
</dbReference>
<dbReference type="GO" id="GO:0031071">
    <property type="term" value="F:cysteine desulfurase activity"/>
    <property type="evidence" value="ECO:0007669"/>
    <property type="project" value="UniProtKB-EC"/>
</dbReference>
<keyword evidence="3" id="KW-0808">Transferase</keyword>
<feature type="domain" description="Aminotransferase class V" evidence="6">
    <location>
        <begin position="93"/>
        <end position="466"/>
    </location>
</feature>
<comment type="cofactor">
    <cofactor evidence="1">
        <name>pyridoxal 5'-phosphate</name>
        <dbReference type="ChEBI" id="CHEBI:597326"/>
    </cofactor>
</comment>
<dbReference type="PANTHER" id="PTHR43586:SF8">
    <property type="entry name" value="CYSTEINE DESULFURASE 1, CHLOROPLASTIC"/>
    <property type="match status" value="1"/>
</dbReference>
<dbReference type="Gene3D" id="3.40.640.10">
    <property type="entry name" value="Type I PLP-dependent aspartate aminotransferase-like (Major domain)"/>
    <property type="match status" value="1"/>
</dbReference>
<organism evidence="7">
    <name type="scientific">Vitrella brassicaformis</name>
    <dbReference type="NCBI Taxonomy" id="1169539"/>
    <lineage>
        <taxon>Eukaryota</taxon>
        <taxon>Sar</taxon>
        <taxon>Alveolata</taxon>
        <taxon>Colpodellida</taxon>
        <taxon>Vitrellaceae</taxon>
        <taxon>Vitrella</taxon>
    </lineage>
</organism>
<comment type="catalytic activity">
    <reaction evidence="5">
        <text>(sulfur carrier)-H + L-cysteine = (sulfur carrier)-SH + L-alanine</text>
        <dbReference type="Rhea" id="RHEA:43892"/>
        <dbReference type="Rhea" id="RHEA-COMP:14737"/>
        <dbReference type="Rhea" id="RHEA-COMP:14739"/>
        <dbReference type="ChEBI" id="CHEBI:29917"/>
        <dbReference type="ChEBI" id="CHEBI:35235"/>
        <dbReference type="ChEBI" id="CHEBI:57972"/>
        <dbReference type="ChEBI" id="CHEBI:64428"/>
        <dbReference type="EC" id="2.8.1.7"/>
    </reaction>
</comment>
<dbReference type="PANTHER" id="PTHR43586">
    <property type="entry name" value="CYSTEINE DESULFURASE"/>
    <property type="match status" value="1"/>
</dbReference>
<evidence type="ECO:0000259" key="6">
    <source>
        <dbReference type="Pfam" id="PF00266"/>
    </source>
</evidence>
<dbReference type="GO" id="GO:0006534">
    <property type="term" value="P:cysteine metabolic process"/>
    <property type="evidence" value="ECO:0007669"/>
    <property type="project" value="InterPro"/>
</dbReference>
<evidence type="ECO:0000256" key="2">
    <source>
        <dbReference type="ARBA" id="ARBA00012239"/>
    </source>
</evidence>
<dbReference type="NCBIfam" id="TIGR01979">
    <property type="entry name" value="sufS"/>
    <property type="match status" value="1"/>
</dbReference>
<dbReference type="InterPro" id="IPR000192">
    <property type="entry name" value="Aminotrans_V_dom"/>
</dbReference>
<dbReference type="InterPro" id="IPR010970">
    <property type="entry name" value="Cys_dSase_SufS"/>
</dbReference>
<name>A0A7S1P1P0_9ALVE</name>
<evidence type="ECO:0000256" key="4">
    <source>
        <dbReference type="ARBA" id="ARBA00022898"/>
    </source>
</evidence>
<dbReference type="Gene3D" id="3.90.1150.10">
    <property type="entry name" value="Aspartate Aminotransferase, domain 1"/>
    <property type="match status" value="1"/>
</dbReference>
<reference evidence="7" key="1">
    <citation type="submission" date="2021-01" db="EMBL/GenBank/DDBJ databases">
        <authorList>
            <person name="Corre E."/>
            <person name="Pelletier E."/>
            <person name="Niang G."/>
            <person name="Scheremetjew M."/>
            <person name="Finn R."/>
            <person name="Kale V."/>
            <person name="Holt S."/>
            <person name="Cochrane G."/>
            <person name="Meng A."/>
            <person name="Brown T."/>
            <person name="Cohen L."/>
        </authorList>
    </citation>
    <scope>NUCLEOTIDE SEQUENCE</scope>
    <source>
        <strain evidence="7">CCMP3346</strain>
    </source>
</reference>
<dbReference type="InterPro" id="IPR015421">
    <property type="entry name" value="PyrdxlP-dep_Trfase_major"/>
</dbReference>
<proteinExistence type="predicted"/>
<dbReference type="InterPro" id="IPR015424">
    <property type="entry name" value="PyrdxlP-dep_Trfase"/>
</dbReference>